<protein>
    <recommendedName>
        <fullName evidence="8">Methylenetetrahydrofolate reductase</fullName>
    </recommendedName>
</protein>
<organism evidence="9 10">
    <name type="scientific">Arthrobacter caoxuetaonis</name>
    <dbReference type="NCBI Taxonomy" id="2886935"/>
    <lineage>
        <taxon>Bacteria</taxon>
        <taxon>Bacillati</taxon>
        <taxon>Actinomycetota</taxon>
        <taxon>Actinomycetes</taxon>
        <taxon>Micrococcales</taxon>
        <taxon>Micrococcaceae</taxon>
        <taxon>Arthrobacter</taxon>
    </lineage>
</organism>
<dbReference type="GO" id="GO:0005829">
    <property type="term" value="C:cytosol"/>
    <property type="evidence" value="ECO:0007669"/>
    <property type="project" value="TreeGrafter"/>
</dbReference>
<dbReference type="RefSeq" id="WP_227895306.1">
    <property type="nucleotide sequence ID" value="NZ_CP099466.1"/>
</dbReference>
<evidence type="ECO:0000256" key="5">
    <source>
        <dbReference type="ARBA" id="ARBA00022827"/>
    </source>
</evidence>
<dbReference type="SUPFAM" id="SSF51730">
    <property type="entry name" value="FAD-linked oxidoreductase"/>
    <property type="match status" value="1"/>
</dbReference>
<keyword evidence="4 8" id="KW-0285">Flavoprotein</keyword>
<sequence length="288" mass="31424">MAPRLLAATDDQRNTLASLLDNIGYEIMPFKTAKEKVLAEVPVSIPLTITATGGKGLEPTLETAVYLRGRGYSVAPHLPARLVRDADELDAVVRRLEAAEIDRVFVIGGDAEEAAGDFPDAYSLLTALTRRGHHFTDVGIGGYPEGHSSFSRDVMNSALREKAPLATRVLTQICFDPKTFLEWGEKIGREGVSLPVYAGMPGPVSRQKLLRVSAGLGLGQSANFLKKQQNMFWRFFSPSGYEPTQLIRGLVQALPASDAAIKGFHIFTFNDLAQTEAWRQGMLKQAHG</sequence>
<dbReference type="EMBL" id="JAJFZV010000004">
    <property type="protein sequence ID" value="MCC3297460.1"/>
    <property type="molecule type" value="Genomic_DNA"/>
</dbReference>
<dbReference type="GO" id="GO:0106312">
    <property type="term" value="F:methylenetetrahydrofolate reductase (NADH) activity"/>
    <property type="evidence" value="ECO:0007669"/>
    <property type="project" value="UniProtKB-EC"/>
</dbReference>
<dbReference type="InterPro" id="IPR029041">
    <property type="entry name" value="FAD-linked_oxidoreductase-like"/>
</dbReference>
<keyword evidence="10" id="KW-1185">Reference proteome</keyword>
<dbReference type="Gene3D" id="3.20.20.220">
    <property type="match status" value="1"/>
</dbReference>
<dbReference type="InterPro" id="IPR003171">
    <property type="entry name" value="Mehydrof_redctse-like"/>
</dbReference>
<evidence type="ECO:0000256" key="2">
    <source>
        <dbReference type="ARBA" id="ARBA00004777"/>
    </source>
</evidence>
<proteinExistence type="inferred from homology"/>
<evidence type="ECO:0000256" key="3">
    <source>
        <dbReference type="ARBA" id="ARBA00006743"/>
    </source>
</evidence>
<dbReference type="PANTHER" id="PTHR45754:SF3">
    <property type="entry name" value="METHYLENETETRAHYDROFOLATE REDUCTASE (NADPH)"/>
    <property type="match status" value="1"/>
</dbReference>
<comment type="pathway">
    <text evidence="2 8">One-carbon metabolism; tetrahydrofolate interconversion.</text>
</comment>
<dbReference type="GO" id="GO:0035999">
    <property type="term" value="P:tetrahydrofolate interconversion"/>
    <property type="evidence" value="ECO:0007669"/>
    <property type="project" value="TreeGrafter"/>
</dbReference>
<gene>
    <name evidence="9" type="ORF">LJ757_06530</name>
</gene>
<dbReference type="GO" id="GO:0071949">
    <property type="term" value="F:FAD binding"/>
    <property type="evidence" value="ECO:0007669"/>
    <property type="project" value="TreeGrafter"/>
</dbReference>
<evidence type="ECO:0000256" key="6">
    <source>
        <dbReference type="ARBA" id="ARBA00023002"/>
    </source>
</evidence>
<evidence type="ECO:0000256" key="7">
    <source>
        <dbReference type="ARBA" id="ARBA00048628"/>
    </source>
</evidence>
<comment type="catalytic activity">
    <reaction evidence="7">
        <text>(6S)-5-methyl-5,6,7,8-tetrahydrofolate + NAD(+) = (6R)-5,10-methylene-5,6,7,8-tetrahydrofolate + NADH + H(+)</text>
        <dbReference type="Rhea" id="RHEA:19821"/>
        <dbReference type="ChEBI" id="CHEBI:15378"/>
        <dbReference type="ChEBI" id="CHEBI:15636"/>
        <dbReference type="ChEBI" id="CHEBI:18608"/>
        <dbReference type="ChEBI" id="CHEBI:57540"/>
        <dbReference type="ChEBI" id="CHEBI:57945"/>
        <dbReference type="EC" id="1.5.1.54"/>
    </reaction>
    <physiologicalReaction direction="right-to-left" evidence="7">
        <dbReference type="Rhea" id="RHEA:19823"/>
    </physiologicalReaction>
</comment>
<keyword evidence="5 8" id="KW-0274">FAD</keyword>
<evidence type="ECO:0000256" key="1">
    <source>
        <dbReference type="ARBA" id="ARBA00001974"/>
    </source>
</evidence>
<name>A0A9X1SB67_9MICC</name>
<dbReference type="PANTHER" id="PTHR45754">
    <property type="entry name" value="METHYLENETETRAHYDROFOLATE REDUCTASE"/>
    <property type="match status" value="1"/>
</dbReference>
<dbReference type="Proteomes" id="UP001139158">
    <property type="component" value="Unassembled WGS sequence"/>
</dbReference>
<keyword evidence="6 8" id="KW-0560">Oxidoreductase</keyword>
<evidence type="ECO:0000313" key="9">
    <source>
        <dbReference type="EMBL" id="MCC3297460.1"/>
    </source>
</evidence>
<comment type="similarity">
    <text evidence="3 8">Belongs to the methylenetetrahydrofolate reductase family.</text>
</comment>
<comment type="caution">
    <text evidence="9">The sequence shown here is derived from an EMBL/GenBank/DDBJ whole genome shotgun (WGS) entry which is preliminary data.</text>
</comment>
<evidence type="ECO:0000256" key="8">
    <source>
        <dbReference type="RuleBase" id="RU003862"/>
    </source>
</evidence>
<dbReference type="AlphaFoldDB" id="A0A9X1SB67"/>
<reference evidence="9" key="1">
    <citation type="submission" date="2021-10" db="EMBL/GenBank/DDBJ databases">
        <title>Novel species in genus Arthrobacter.</title>
        <authorList>
            <person name="Liu Y."/>
        </authorList>
    </citation>
    <scope>NUCLEOTIDE SEQUENCE</scope>
    <source>
        <strain evidence="9">Zg-Y453</strain>
    </source>
</reference>
<evidence type="ECO:0000313" key="10">
    <source>
        <dbReference type="Proteomes" id="UP001139158"/>
    </source>
</evidence>
<comment type="cofactor">
    <cofactor evidence="1 8">
        <name>FAD</name>
        <dbReference type="ChEBI" id="CHEBI:57692"/>
    </cofactor>
</comment>
<dbReference type="GO" id="GO:0009086">
    <property type="term" value="P:methionine biosynthetic process"/>
    <property type="evidence" value="ECO:0007669"/>
    <property type="project" value="TreeGrafter"/>
</dbReference>
<accession>A0A9X1SB67</accession>
<dbReference type="Pfam" id="PF02219">
    <property type="entry name" value="MTHFR"/>
    <property type="match status" value="1"/>
</dbReference>
<evidence type="ECO:0000256" key="4">
    <source>
        <dbReference type="ARBA" id="ARBA00022630"/>
    </source>
</evidence>